<dbReference type="PATRIC" id="fig|400092.3.peg.631"/>
<accession>A0A0E3ZD78</accession>
<name>A0A0E3ZD78_9BACT</name>
<reference evidence="3 4" key="1">
    <citation type="journal article" date="2015" name="Sci. Rep.">
        <title>Unraveling adaptation of Pontibacter korlensis to radiation and infertility in desert through complete genome and comparative transcriptomic analysis.</title>
        <authorList>
            <person name="Dai J."/>
            <person name="Dai W."/>
            <person name="Qiu C."/>
            <person name="Yang Z."/>
            <person name="Zhang Y."/>
            <person name="Zhou M."/>
            <person name="Zhang L."/>
            <person name="Fang C."/>
            <person name="Gao Q."/>
            <person name="Yang Q."/>
            <person name="Li X."/>
            <person name="Wang Z."/>
            <person name="Wang Z."/>
            <person name="Jia Z."/>
            <person name="Chen X."/>
        </authorList>
    </citation>
    <scope>NUCLEOTIDE SEQUENCE [LARGE SCALE GENOMIC DNA]</scope>
    <source>
        <strain evidence="3 4">X14-1T</strain>
    </source>
</reference>
<gene>
    <name evidence="3" type="ORF">PKOR_02775</name>
</gene>
<dbReference type="KEGG" id="pko:PKOR_02775"/>
<dbReference type="Proteomes" id="UP000033109">
    <property type="component" value="Chromosome"/>
</dbReference>
<feature type="chain" id="PRO_5002416358" description="Lipoprotein" evidence="2">
    <location>
        <begin position="22"/>
        <end position="151"/>
    </location>
</feature>
<evidence type="ECO:0000256" key="1">
    <source>
        <dbReference type="SAM" id="MobiDB-lite"/>
    </source>
</evidence>
<dbReference type="AlphaFoldDB" id="A0A0E3ZD78"/>
<feature type="signal peptide" evidence="2">
    <location>
        <begin position="1"/>
        <end position="21"/>
    </location>
</feature>
<evidence type="ECO:0000256" key="2">
    <source>
        <dbReference type="SAM" id="SignalP"/>
    </source>
</evidence>
<evidence type="ECO:0000313" key="3">
    <source>
        <dbReference type="EMBL" id="AKD02253.1"/>
    </source>
</evidence>
<feature type="region of interest" description="Disordered" evidence="1">
    <location>
        <begin position="24"/>
        <end position="64"/>
    </location>
</feature>
<evidence type="ECO:0008006" key="5">
    <source>
        <dbReference type="Google" id="ProtNLM"/>
    </source>
</evidence>
<proteinExistence type="predicted"/>
<dbReference type="OrthoDB" id="853548at2"/>
<evidence type="ECO:0000313" key="4">
    <source>
        <dbReference type="Proteomes" id="UP000033109"/>
    </source>
</evidence>
<dbReference type="RefSeq" id="WP_046309009.1">
    <property type="nucleotide sequence ID" value="NZ_CBCSCY010000007.1"/>
</dbReference>
<organism evidence="3 4">
    <name type="scientific">Pontibacter korlensis</name>
    <dbReference type="NCBI Taxonomy" id="400092"/>
    <lineage>
        <taxon>Bacteria</taxon>
        <taxon>Pseudomonadati</taxon>
        <taxon>Bacteroidota</taxon>
        <taxon>Cytophagia</taxon>
        <taxon>Cytophagales</taxon>
        <taxon>Hymenobacteraceae</taxon>
        <taxon>Pontibacter</taxon>
    </lineage>
</organism>
<dbReference type="HOGENOM" id="CLU_1729705_0_0_10"/>
<dbReference type="STRING" id="400092.PKOR_02775"/>
<dbReference type="PROSITE" id="PS51257">
    <property type="entry name" value="PROKAR_LIPOPROTEIN"/>
    <property type="match status" value="1"/>
</dbReference>
<feature type="region of interest" description="Disordered" evidence="1">
    <location>
        <begin position="107"/>
        <end position="151"/>
    </location>
</feature>
<keyword evidence="2" id="KW-0732">Signal</keyword>
<protein>
    <recommendedName>
        <fullName evidence="5">Lipoprotein</fullName>
    </recommendedName>
</protein>
<sequence length="151" mass="15998">MSKKFFPVAAIALLFFATSCGEDSKGTSTEVVNSNQDELVNPRHIRGYGNREPGTRGPADPPPYQYYAFSTRSLPASARQELEGRVAVEMVTTYYLEGSQLSDLARQYNATSNSATEKPEDTDVGTDGSGTGNSSGGSGSANGRESGADQN</sequence>
<dbReference type="EMBL" id="CP009621">
    <property type="protein sequence ID" value="AKD02253.1"/>
    <property type="molecule type" value="Genomic_DNA"/>
</dbReference>
<feature type="compositionally biased region" description="Polar residues" evidence="1">
    <location>
        <begin position="26"/>
        <end position="38"/>
    </location>
</feature>
<keyword evidence="4" id="KW-1185">Reference proteome</keyword>
<feature type="compositionally biased region" description="Gly residues" evidence="1">
    <location>
        <begin position="127"/>
        <end position="140"/>
    </location>
</feature>